<keyword evidence="6" id="KW-1185">Reference proteome</keyword>
<gene>
    <name evidence="5" type="ORF">J2W40_003705</name>
</gene>
<dbReference type="RefSeq" id="WP_310227394.1">
    <property type="nucleotide sequence ID" value="NZ_JAVDWV010000022.1"/>
</dbReference>
<name>A0ABU1X5K4_SPHXE</name>
<evidence type="ECO:0000256" key="3">
    <source>
        <dbReference type="ARBA" id="ARBA00023163"/>
    </source>
</evidence>
<evidence type="ECO:0000313" key="6">
    <source>
        <dbReference type="Proteomes" id="UP001267638"/>
    </source>
</evidence>
<dbReference type="PANTHER" id="PTHR43537">
    <property type="entry name" value="TRANSCRIPTIONAL REGULATOR, GNTR FAMILY"/>
    <property type="match status" value="1"/>
</dbReference>
<feature type="domain" description="HTH gntR-type" evidence="4">
    <location>
        <begin position="12"/>
        <end position="79"/>
    </location>
</feature>
<dbReference type="PROSITE" id="PS50949">
    <property type="entry name" value="HTH_GNTR"/>
    <property type="match status" value="1"/>
</dbReference>
<accession>A0ABU1X5K4</accession>
<keyword evidence="3" id="KW-0804">Transcription</keyword>
<dbReference type="GO" id="GO:0003677">
    <property type="term" value="F:DNA binding"/>
    <property type="evidence" value="ECO:0007669"/>
    <property type="project" value="UniProtKB-KW"/>
</dbReference>
<dbReference type="InterPro" id="IPR000524">
    <property type="entry name" value="Tscrpt_reg_HTH_GntR"/>
</dbReference>
<dbReference type="InterPro" id="IPR036388">
    <property type="entry name" value="WH-like_DNA-bd_sf"/>
</dbReference>
<organism evidence="5 6">
    <name type="scientific">Sphingobium xenophagum</name>
    <dbReference type="NCBI Taxonomy" id="121428"/>
    <lineage>
        <taxon>Bacteria</taxon>
        <taxon>Pseudomonadati</taxon>
        <taxon>Pseudomonadota</taxon>
        <taxon>Alphaproteobacteria</taxon>
        <taxon>Sphingomonadales</taxon>
        <taxon>Sphingomonadaceae</taxon>
        <taxon>Sphingobium</taxon>
    </lineage>
</organism>
<dbReference type="EMBL" id="JAVDWV010000022">
    <property type="protein sequence ID" value="MDR7156859.1"/>
    <property type="molecule type" value="Genomic_DNA"/>
</dbReference>
<dbReference type="Proteomes" id="UP001267638">
    <property type="component" value="Unassembled WGS sequence"/>
</dbReference>
<keyword evidence="1" id="KW-0805">Transcription regulation</keyword>
<dbReference type="SUPFAM" id="SSF48008">
    <property type="entry name" value="GntR ligand-binding domain-like"/>
    <property type="match status" value="1"/>
</dbReference>
<dbReference type="InterPro" id="IPR036390">
    <property type="entry name" value="WH_DNA-bd_sf"/>
</dbReference>
<dbReference type="InterPro" id="IPR008920">
    <property type="entry name" value="TF_FadR/GntR_C"/>
</dbReference>
<protein>
    <submittedName>
        <fullName evidence="5">DNA-binding GntR family transcriptional regulator</fullName>
    </submittedName>
</protein>
<reference evidence="5 6" key="1">
    <citation type="submission" date="2023-07" db="EMBL/GenBank/DDBJ databases">
        <title>Sorghum-associated microbial communities from plants grown in Nebraska, USA.</title>
        <authorList>
            <person name="Schachtman D."/>
        </authorList>
    </citation>
    <scope>NUCLEOTIDE SEQUENCE [LARGE SCALE GENOMIC DNA]</scope>
    <source>
        <strain evidence="5 6">4256</strain>
    </source>
</reference>
<dbReference type="PANTHER" id="PTHR43537:SF24">
    <property type="entry name" value="GLUCONATE OPERON TRANSCRIPTIONAL REPRESSOR"/>
    <property type="match status" value="1"/>
</dbReference>
<dbReference type="SUPFAM" id="SSF46785">
    <property type="entry name" value="Winged helix' DNA-binding domain"/>
    <property type="match status" value="1"/>
</dbReference>
<dbReference type="InterPro" id="IPR011711">
    <property type="entry name" value="GntR_C"/>
</dbReference>
<dbReference type="SMART" id="SM00895">
    <property type="entry name" value="FCD"/>
    <property type="match status" value="1"/>
</dbReference>
<dbReference type="SMART" id="SM00345">
    <property type="entry name" value="HTH_GNTR"/>
    <property type="match status" value="1"/>
</dbReference>
<dbReference type="Pfam" id="PF00392">
    <property type="entry name" value="GntR"/>
    <property type="match status" value="1"/>
</dbReference>
<evidence type="ECO:0000256" key="2">
    <source>
        <dbReference type="ARBA" id="ARBA00023125"/>
    </source>
</evidence>
<proteinExistence type="predicted"/>
<dbReference type="Pfam" id="PF07729">
    <property type="entry name" value="FCD"/>
    <property type="match status" value="1"/>
</dbReference>
<evidence type="ECO:0000259" key="4">
    <source>
        <dbReference type="PROSITE" id="PS50949"/>
    </source>
</evidence>
<comment type="caution">
    <text evidence="5">The sequence shown here is derived from an EMBL/GenBank/DDBJ whole genome shotgun (WGS) entry which is preliminary data.</text>
</comment>
<evidence type="ECO:0000313" key="5">
    <source>
        <dbReference type="EMBL" id="MDR7156859.1"/>
    </source>
</evidence>
<dbReference type="Gene3D" id="1.20.120.530">
    <property type="entry name" value="GntR ligand-binding domain-like"/>
    <property type="match status" value="1"/>
</dbReference>
<keyword evidence="2 5" id="KW-0238">DNA-binding</keyword>
<evidence type="ECO:0000256" key="1">
    <source>
        <dbReference type="ARBA" id="ARBA00023015"/>
    </source>
</evidence>
<dbReference type="Gene3D" id="1.10.10.10">
    <property type="entry name" value="Winged helix-like DNA-binding domain superfamily/Winged helix DNA-binding domain"/>
    <property type="match status" value="1"/>
</dbReference>
<sequence>MTDDNTVPTSARTPFEQVHRGILRALYEGRFVPGQRLAAPDLMREFGVGRGTVREVLQRLASTGVVTVALNKGAQVRRLSRSEVRGILDVVEVLLGLAARGAAQAIQVSTVRMAFQKRYTAMASMVPETDFNRFLAAREDYYRFLVAASRNEELQRVFPAIQVQIMRIQFRSFDRAADSTDLSDYTELTQAVLSGNAEQAETAGRGHVRKTLDRVLALPSRAFEAER</sequence>